<dbReference type="Gene3D" id="3.40.50.300">
    <property type="entry name" value="P-loop containing nucleotide triphosphate hydrolases"/>
    <property type="match status" value="1"/>
</dbReference>
<keyword evidence="3" id="KW-1185">Reference proteome</keyword>
<evidence type="ECO:0000259" key="1">
    <source>
        <dbReference type="Pfam" id="PF01926"/>
    </source>
</evidence>
<proteinExistence type="predicted"/>
<dbReference type="InterPro" id="IPR006073">
    <property type="entry name" value="GTP-bd"/>
</dbReference>
<protein>
    <recommendedName>
        <fullName evidence="1">G domain-containing protein</fullName>
    </recommendedName>
</protein>
<dbReference type="GO" id="GO:0005525">
    <property type="term" value="F:GTP binding"/>
    <property type="evidence" value="ECO:0007669"/>
    <property type="project" value="InterPro"/>
</dbReference>
<dbReference type="AlphaFoldDB" id="A0A8H5CN16"/>
<feature type="domain" description="G" evidence="1">
    <location>
        <begin position="15"/>
        <end position="116"/>
    </location>
</feature>
<dbReference type="PROSITE" id="PS51257">
    <property type="entry name" value="PROKAR_LIPOPROTEIN"/>
    <property type="match status" value="1"/>
</dbReference>
<organism evidence="2 3">
    <name type="scientific">Collybiopsis confluens</name>
    <dbReference type="NCBI Taxonomy" id="2823264"/>
    <lineage>
        <taxon>Eukaryota</taxon>
        <taxon>Fungi</taxon>
        <taxon>Dikarya</taxon>
        <taxon>Basidiomycota</taxon>
        <taxon>Agaricomycotina</taxon>
        <taxon>Agaricomycetes</taxon>
        <taxon>Agaricomycetidae</taxon>
        <taxon>Agaricales</taxon>
        <taxon>Marasmiineae</taxon>
        <taxon>Omphalotaceae</taxon>
        <taxon>Collybiopsis</taxon>
    </lineage>
</organism>
<dbReference type="EMBL" id="JAACJN010000395">
    <property type="protein sequence ID" value="KAF5344700.1"/>
    <property type="molecule type" value="Genomic_DNA"/>
</dbReference>
<sequence>MVFGHKREAEAKLPNVVLFGSTGCGKSSVVNMLLDGNDSSVARANVSSRAIGCTFESKSYVAEIGGKNYKVWDTTGLNEGDEGMVANTEAFKQLCRLIKHLSYKGNGVSLLVFVMRGPRVTENNEKNFEVFFDGFCKKEVPIVIAVTGLENEEVIDQWWVDNKSAFDKRQMYFNGSACITATSGNFHKALGCGVHEHVYRQSIPKVQRLITEHCAEQGWKKVDKFTIILILAHYQLTHDKKKPNAWVARCWKWTTKAFGPKPTHSSTGAEMTARDRAAAMNDILISLSDDESSSGDEK</sequence>
<comment type="caution">
    <text evidence="2">The sequence shown here is derived from an EMBL/GenBank/DDBJ whole genome shotgun (WGS) entry which is preliminary data.</text>
</comment>
<accession>A0A8H5CN16</accession>
<reference evidence="2 3" key="1">
    <citation type="journal article" date="2020" name="ISME J.">
        <title>Uncovering the hidden diversity of litter-decomposition mechanisms in mushroom-forming fungi.</title>
        <authorList>
            <person name="Floudas D."/>
            <person name="Bentzer J."/>
            <person name="Ahren D."/>
            <person name="Johansson T."/>
            <person name="Persson P."/>
            <person name="Tunlid A."/>
        </authorList>
    </citation>
    <scope>NUCLEOTIDE SEQUENCE [LARGE SCALE GENOMIC DNA]</scope>
    <source>
        <strain evidence="2 3">CBS 406.79</strain>
    </source>
</reference>
<name>A0A8H5CN16_9AGAR</name>
<dbReference type="CDD" id="cd00882">
    <property type="entry name" value="Ras_like_GTPase"/>
    <property type="match status" value="1"/>
</dbReference>
<dbReference type="InterPro" id="IPR027417">
    <property type="entry name" value="P-loop_NTPase"/>
</dbReference>
<dbReference type="OrthoDB" id="8954335at2759"/>
<gene>
    <name evidence="2" type="ORF">D9757_013894</name>
</gene>
<dbReference type="Pfam" id="PF01926">
    <property type="entry name" value="MMR_HSR1"/>
    <property type="match status" value="1"/>
</dbReference>
<dbReference type="SUPFAM" id="SSF52540">
    <property type="entry name" value="P-loop containing nucleoside triphosphate hydrolases"/>
    <property type="match status" value="1"/>
</dbReference>
<dbReference type="Proteomes" id="UP000518752">
    <property type="component" value="Unassembled WGS sequence"/>
</dbReference>
<evidence type="ECO:0000313" key="3">
    <source>
        <dbReference type="Proteomes" id="UP000518752"/>
    </source>
</evidence>
<evidence type="ECO:0000313" key="2">
    <source>
        <dbReference type="EMBL" id="KAF5344700.1"/>
    </source>
</evidence>